<evidence type="ECO:0000256" key="1">
    <source>
        <dbReference type="ARBA" id="ARBA00004141"/>
    </source>
</evidence>
<comment type="subcellular location">
    <subcellularLocation>
        <location evidence="1">Membrane</location>
        <topology evidence="1">Multi-pass membrane protein</topology>
    </subcellularLocation>
</comment>
<evidence type="ECO:0000256" key="4">
    <source>
        <dbReference type="ARBA" id="ARBA00022989"/>
    </source>
</evidence>
<feature type="transmembrane region" description="Helical" evidence="7">
    <location>
        <begin position="141"/>
        <end position="161"/>
    </location>
</feature>
<evidence type="ECO:0000256" key="5">
    <source>
        <dbReference type="ARBA" id="ARBA00023136"/>
    </source>
</evidence>
<dbReference type="InterPro" id="IPR047623">
    <property type="entry name" value="SatP"/>
</dbReference>
<keyword evidence="9" id="KW-1185">Reference proteome</keyword>
<evidence type="ECO:0000256" key="3">
    <source>
        <dbReference type="ARBA" id="ARBA00022692"/>
    </source>
</evidence>
<feature type="transmembrane region" description="Helical" evidence="7">
    <location>
        <begin position="167"/>
        <end position="185"/>
    </location>
</feature>
<feature type="transmembrane region" description="Helical" evidence="7">
    <location>
        <begin position="82"/>
        <end position="104"/>
    </location>
</feature>
<gene>
    <name evidence="8" type="ORF">FHS81_001892</name>
</gene>
<dbReference type="GO" id="GO:0005886">
    <property type="term" value="C:plasma membrane"/>
    <property type="evidence" value="ECO:0007669"/>
    <property type="project" value="TreeGrafter"/>
</dbReference>
<evidence type="ECO:0000313" key="8">
    <source>
        <dbReference type="EMBL" id="MBB3809804.1"/>
    </source>
</evidence>
<protein>
    <submittedName>
        <fullName evidence="8">Uncharacterized protein</fullName>
    </submittedName>
</protein>
<keyword evidence="4 7" id="KW-1133">Transmembrane helix</keyword>
<dbReference type="EMBL" id="JACICC010000004">
    <property type="protein sequence ID" value="MBB3809804.1"/>
    <property type="molecule type" value="Genomic_DNA"/>
</dbReference>
<feature type="region of interest" description="Disordered" evidence="6">
    <location>
        <begin position="1"/>
        <end position="22"/>
    </location>
</feature>
<evidence type="ECO:0000256" key="7">
    <source>
        <dbReference type="SAM" id="Phobius"/>
    </source>
</evidence>
<dbReference type="InterPro" id="IPR000791">
    <property type="entry name" value="Gpr1/Fun34/SatP-like"/>
</dbReference>
<dbReference type="Pfam" id="PF01184">
    <property type="entry name" value="Gpr1_Fun34_YaaH"/>
    <property type="match status" value="1"/>
</dbReference>
<dbReference type="PANTHER" id="PTHR30178:SF3">
    <property type="entry name" value="SUCCINATE-ACETATE_PROTON SYMPORTER SATP"/>
    <property type="match status" value="1"/>
</dbReference>
<reference evidence="8 9" key="1">
    <citation type="submission" date="2020-08" db="EMBL/GenBank/DDBJ databases">
        <title>Genomic Encyclopedia of Type Strains, Phase IV (KMG-IV): sequencing the most valuable type-strain genomes for metagenomic binning, comparative biology and taxonomic classification.</title>
        <authorList>
            <person name="Goeker M."/>
        </authorList>
    </citation>
    <scope>NUCLEOTIDE SEQUENCE [LARGE SCALE GENOMIC DNA]</scope>
    <source>
        <strain evidence="8 9">DSM 28760</strain>
    </source>
</reference>
<name>A0A7W5Z4F3_9HYPH</name>
<evidence type="ECO:0000313" key="9">
    <source>
        <dbReference type="Proteomes" id="UP000537592"/>
    </source>
</evidence>
<dbReference type="PANTHER" id="PTHR30178">
    <property type="entry name" value="INNER MEMBRANE PROTEIN YAAH"/>
    <property type="match status" value="1"/>
</dbReference>
<evidence type="ECO:0000256" key="6">
    <source>
        <dbReference type="SAM" id="MobiDB-lite"/>
    </source>
</evidence>
<keyword evidence="3 7" id="KW-0812">Transmembrane</keyword>
<proteinExistence type="inferred from homology"/>
<dbReference type="Proteomes" id="UP000537592">
    <property type="component" value="Unassembled WGS sequence"/>
</dbReference>
<feature type="transmembrane region" description="Helical" evidence="7">
    <location>
        <begin position="116"/>
        <end position="134"/>
    </location>
</feature>
<dbReference type="NCBIfam" id="NF038013">
    <property type="entry name" value="AceTr_1"/>
    <property type="match status" value="1"/>
</dbReference>
<sequence length="206" mass="21779">MNIPVASQSPALAESPAGSQSTPKYGNPAVVGLAGFGMTTLLLQFHNVGWLEIGPIVWMGIAFGGLAQFIAGLQEGRTGNNFGYSAFTSYGAFWISFGLIQIASATGLFPVTASDMGWFLVVWAIYTGIMTIGAMRISTALGLLFITLFIGFVLLAIGHFGPPVFNVIAGYELMVCAAIALYTMAHTIFQDVFGRDVLPVGKPLIS</sequence>
<keyword evidence="5 7" id="KW-0472">Membrane</keyword>
<dbReference type="GO" id="GO:0071422">
    <property type="term" value="P:succinate transmembrane transport"/>
    <property type="evidence" value="ECO:0007669"/>
    <property type="project" value="TreeGrafter"/>
</dbReference>
<comment type="caution">
    <text evidence="8">The sequence shown here is derived from an EMBL/GenBank/DDBJ whole genome shotgun (WGS) entry which is preliminary data.</text>
</comment>
<dbReference type="GO" id="GO:0015360">
    <property type="term" value="F:acetate:proton symporter activity"/>
    <property type="evidence" value="ECO:0007669"/>
    <property type="project" value="TreeGrafter"/>
</dbReference>
<comment type="similarity">
    <text evidence="2">Belongs to the acetate uptake transporter (AceTr) (TC 2.A.96) family.</text>
</comment>
<organism evidence="8 9">
    <name type="scientific">Pseudochelatococcus contaminans</name>
    <dbReference type="NCBI Taxonomy" id="1538103"/>
    <lineage>
        <taxon>Bacteria</taxon>
        <taxon>Pseudomonadati</taxon>
        <taxon>Pseudomonadota</taxon>
        <taxon>Alphaproteobacteria</taxon>
        <taxon>Hyphomicrobiales</taxon>
        <taxon>Chelatococcaceae</taxon>
        <taxon>Pseudochelatococcus</taxon>
    </lineage>
</organism>
<dbReference type="RefSeq" id="WP_183752296.1">
    <property type="nucleotide sequence ID" value="NZ_JACICC010000004.1"/>
</dbReference>
<feature type="compositionally biased region" description="Polar residues" evidence="6">
    <location>
        <begin position="1"/>
        <end position="10"/>
    </location>
</feature>
<evidence type="ECO:0000256" key="2">
    <source>
        <dbReference type="ARBA" id="ARBA00005587"/>
    </source>
</evidence>
<feature type="transmembrane region" description="Helical" evidence="7">
    <location>
        <begin position="48"/>
        <end position="70"/>
    </location>
</feature>
<dbReference type="AlphaFoldDB" id="A0A7W5Z4F3"/>
<accession>A0A7W5Z4F3</accession>